<organism evidence="2 3">
    <name type="scientific">Bradyrhizobium cytisi</name>
    <dbReference type="NCBI Taxonomy" id="515489"/>
    <lineage>
        <taxon>Bacteria</taxon>
        <taxon>Pseudomonadati</taxon>
        <taxon>Pseudomonadota</taxon>
        <taxon>Alphaproteobacteria</taxon>
        <taxon>Hyphomicrobiales</taxon>
        <taxon>Nitrobacteraceae</taxon>
        <taxon>Bradyrhizobium</taxon>
    </lineage>
</organism>
<dbReference type="GO" id="GO:0016740">
    <property type="term" value="F:transferase activity"/>
    <property type="evidence" value="ECO:0007669"/>
    <property type="project" value="UniProtKB-KW"/>
</dbReference>
<dbReference type="PANTHER" id="PTHR43300:SF4">
    <property type="entry name" value="ACYL-[ACYL-CARRIER-PROTEIN]--UDP-N-ACETYLGLUCOSAMINE O-ACYLTRANSFERASE"/>
    <property type="match status" value="1"/>
</dbReference>
<keyword evidence="3" id="KW-1185">Reference proteome</keyword>
<reference evidence="2 3" key="1">
    <citation type="submission" date="2019-08" db="EMBL/GenBank/DDBJ databases">
        <title>Bradyrhizobium hipponensis sp. nov., a rhizobium isolated from a Lupinus angustifolius root nodule in Tunisia.</title>
        <authorList>
            <person name="Off K."/>
            <person name="Rejili M."/>
            <person name="Mars M."/>
            <person name="Brachmann A."/>
            <person name="Marin M."/>
        </authorList>
    </citation>
    <scope>NUCLEOTIDE SEQUENCE [LARGE SCALE GENOMIC DNA]</scope>
    <source>
        <strain evidence="2 3">CTAW11</strain>
    </source>
</reference>
<dbReference type="PANTHER" id="PTHR43300">
    <property type="entry name" value="ACETYLTRANSFERASE"/>
    <property type="match status" value="1"/>
</dbReference>
<dbReference type="Proteomes" id="UP000324853">
    <property type="component" value="Unassembled WGS sequence"/>
</dbReference>
<dbReference type="InterPro" id="IPR050179">
    <property type="entry name" value="Trans_hexapeptide_repeat"/>
</dbReference>
<name>A0A5S4WTP2_9BRAD</name>
<sequence length="236" mass="25710">MCGKSRWEISLGVVVQKQPIVVFGTGEIAELADFYFTHDSNYEVAAFTVDAAFVKQLEFRGRPVVAFEDIAERFPPERFDCFVAVSYAKINAVRTEKVAAARAKGYRLASYLSSNATVFPGFELKENCFILEDNTIQPFATVGANVTLWSGNHIGHHSTIEDDVFIASHIVVSGGVRIGQGSFVGVNVTIRDHVTIGNKCVLGAGALVLESQPDFSVVAPRGSERSPVPSNRLRNL</sequence>
<dbReference type="OrthoDB" id="1115300at2"/>
<dbReference type="InterPro" id="IPR001451">
    <property type="entry name" value="Hexapep"/>
</dbReference>
<dbReference type="SUPFAM" id="SSF51161">
    <property type="entry name" value="Trimeric LpxA-like enzymes"/>
    <property type="match status" value="1"/>
</dbReference>
<proteinExistence type="inferred from homology"/>
<dbReference type="InterPro" id="IPR020019">
    <property type="entry name" value="AcTrfase_PglD-like"/>
</dbReference>
<evidence type="ECO:0000256" key="1">
    <source>
        <dbReference type="ARBA" id="ARBA00007274"/>
    </source>
</evidence>
<gene>
    <name evidence="2" type="ORF">FXB38_12750</name>
</gene>
<evidence type="ECO:0000313" key="2">
    <source>
        <dbReference type="EMBL" id="TYL84910.1"/>
    </source>
</evidence>
<protein>
    <submittedName>
        <fullName evidence="2">Acetyltransferase</fullName>
    </submittedName>
</protein>
<dbReference type="InterPro" id="IPR011004">
    <property type="entry name" value="Trimer_LpxA-like_sf"/>
</dbReference>
<comment type="similarity">
    <text evidence="1">Belongs to the transferase hexapeptide repeat family.</text>
</comment>
<dbReference type="CDD" id="cd03360">
    <property type="entry name" value="LbH_AT_putative"/>
    <property type="match status" value="1"/>
</dbReference>
<dbReference type="Gene3D" id="2.160.10.10">
    <property type="entry name" value="Hexapeptide repeat proteins"/>
    <property type="match status" value="1"/>
</dbReference>
<dbReference type="Pfam" id="PF00132">
    <property type="entry name" value="Hexapep"/>
    <property type="match status" value="1"/>
</dbReference>
<dbReference type="EMBL" id="VSSR01000021">
    <property type="protein sequence ID" value="TYL84910.1"/>
    <property type="molecule type" value="Genomic_DNA"/>
</dbReference>
<dbReference type="AlphaFoldDB" id="A0A5S4WTP2"/>
<accession>A0A5S4WTP2</accession>
<comment type="caution">
    <text evidence="2">The sequence shown here is derived from an EMBL/GenBank/DDBJ whole genome shotgun (WGS) entry which is preliminary data.</text>
</comment>
<keyword evidence="2" id="KW-0808">Transferase</keyword>
<evidence type="ECO:0000313" key="3">
    <source>
        <dbReference type="Proteomes" id="UP000324853"/>
    </source>
</evidence>